<feature type="non-terminal residue" evidence="1">
    <location>
        <position position="537"/>
    </location>
</feature>
<proteinExistence type="predicted"/>
<organism evidence="1 2">
    <name type="scientific">Scutellospora calospora</name>
    <dbReference type="NCBI Taxonomy" id="85575"/>
    <lineage>
        <taxon>Eukaryota</taxon>
        <taxon>Fungi</taxon>
        <taxon>Fungi incertae sedis</taxon>
        <taxon>Mucoromycota</taxon>
        <taxon>Glomeromycotina</taxon>
        <taxon>Glomeromycetes</taxon>
        <taxon>Diversisporales</taxon>
        <taxon>Gigasporaceae</taxon>
        <taxon>Scutellospora</taxon>
    </lineage>
</organism>
<comment type="caution">
    <text evidence="1">The sequence shown here is derived from an EMBL/GenBank/DDBJ whole genome shotgun (WGS) entry which is preliminary data.</text>
</comment>
<evidence type="ECO:0000313" key="1">
    <source>
        <dbReference type="EMBL" id="CAG8586319.1"/>
    </source>
</evidence>
<name>A0ACA9MHI1_9GLOM</name>
<reference evidence="1" key="1">
    <citation type="submission" date="2021-06" db="EMBL/GenBank/DDBJ databases">
        <authorList>
            <person name="Kallberg Y."/>
            <person name="Tangrot J."/>
            <person name="Rosling A."/>
        </authorList>
    </citation>
    <scope>NUCLEOTIDE SEQUENCE</scope>
    <source>
        <strain evidence="1">AU212A</strain>
    </source>
</reference>
<keyword evidence="2" id="KW-1185">Reference proteome</keyword>
<evidence type="ECO:0000313" key="2">
    <source>
        <dbReference type="Proteomes" id="UP000789860"/>
    </source>
</evidence>
<accession>A0ACA9MHI1</accession>
<dbReference type="EMBL" id="CAJVPM010012161">
    <property type="protein sequence ID" value="CAG8586319.1"/>
    <property type="molecule type" value="Genomic_DNA"/>
</dbReference>
<sequence>MPRISSKITIGEWVSFMSSVLSKELVLQYLQYRGGNWKNKRLYGKVIGGLNEGGRLKYRINVENFENMEVDVLAGNLRYEKPDDDELLSNVELLTVPIELSNISESSIEEDDNTVNEENSNTSGPSTTVNWKEQSITIDQREINLSYNQNCSVNIESIELASPFNLLCRYLPVNYIKQHIINSINMHGRETSNWVDINFDEYMRWLGLWVLMSAFPVADRRFYWRTTQDLTKPMASFNFQRWMPLSRFEQIVSCHTLMMICELKTPNLSDSLYPVRSFIDAFNKNLIEAVKPGKTLCIDESINSWLGSKNKIPGHRKIPRKPHPVGQEWKTVADGSTNIIIQVEPCEDKEIEKKKQFVLEYGNTTAYVLHLVRPWFSSGRTIVGDSWFGSPKLCIVLMQNGLYGIFHIKKKRGWPLNYPCDMVQKLGSAYGSYFSKVATINNIYLIAASLKDRKPQCIIASASTTTIADKIEHVVKEYNNSLLVKFTRLKIFYEYSCSKGAVDINNQANAFLTFKKWSNKGNNISHFDFRRLLADEM</sequence>
<dbReference type="Proteomes" id="UP000789860">
    <property type="component" value="Unassembled WGS sequence"/>
</dbReference>
<gene>
    <name evidence="1" type="ORF">SCALOS_LOCUS6407</name>
</gene>
<protein>
    <submittedName>
        <fullName evidence="1">9657_t:CDS:1</fullName>
    </submittedName>
</protein>